<gene>
    <name evidence="2" type="ORF">HND93_23475</name>
</gene>
<dbReference type="InterPro" id="IPR029044">
    <property type="entry name" value="Nucleotide-diphossugar_trans"/>
</dbReference>
<accession>A0ABX2THV2</accession>
<organism evidence="2 3">
    <name type="scientific">Azospirillum oleiclasticum</name>
    <dbReference type="NCBI Taxonomy" id="2735135"/>
    <lineage>
        <taxon>Bacteria</taxon>
        <taxon>Pseudomonadati</taxon>
        <taxon>Pseudomonadota</taxon>
        <taxon>Alphaproteobacteria</taxon>
        <taxon>Rhodospirillales</taxon>
        <taxon>Azospirillaceae</taxon>
        <taxon>Azospirillum</taxon>
    </lineage>
</organism>
<dbReference type="Proteomes" id="UP000584642">
    <property type="component" value="Unassembled WGS sequence"/>
</dbReference>
<dbReference type="PANTHER" id="PTHR43685">
    <property type="entry name" value="GLYCOSYLTRANSFERASE"/>
    <property type="match status" value="1"/>
</dbReference>
<sequence>MSTRPLAIITVIRNDFAGFLATRTSLRSQSRQDFDWIVVDGGSTDGTAEWLADHTVEATWWRSGPDRGPYHAMNLGLTATTAPVVLFLNAGDCLAGPQVVERLLAALETHHEADVLYGDALERLADGQVVLKPARDHKAVAFGMFTHHPAILYRIPQLGSPRYEERFTVGADYAFTLRALAAARSVVRLQDPVCLVEPAGLSARDAATGRRDQARIRYEILGYGRLRNGTIAALQRVSMAVRRRFPETYKRLRFISRERICLFEMYDPRNATKC</sequence>
<dbReference type="EMBL" id="JABFDB010000021">
    <property type="protein sequence ID" value="NYZ22683.1"/>
    <property type="molecule type" value="Genomic_DNA"/>
</dbReference>
<proteinExistence type="predicted"/>
<reference evidence="2 3" key="1">
    <citation type="submission" date="2020-05" db="EMBL/GenBank/DDBJ databases">
        <title>Azospirillum oleiclasticum sp. nov, a nitrogen-fixing and heavy crude oil-emulsifying bacterium isolated from the crude oil of Yumen Oilfield.</title>
        <authorList>
            <person name="Wu D."/>
            <person name="Cai M."/>
            <person name="Zhang X."/>
        </authorList>
    </citation>
    <scope>NUCLEOTIDE SEQUENCE [LARGE SCALE GENOMIC DNA]</scope>
    <source>
        <strain evidence="2 3">ROY-1-1-2</strain>
    </source>
</reference>
<dbReference type="Pfam" id="PF00535">
    <property type="entry name" value="Glycos_transf_2"/>
    <property type="match status" value="1"/>
</dbReference>
<evidence type="ECO:0000313" key="3">
    <source>
        <dbReference type="Proteomes" id="UP000584642"/>
    </source>
</evidence>
<dbReference type="InterPro" id="IPR050834">
    <property type="entry name" value="Glycosyltransf_2"/>
</dbReference>
<dbReference type="PANTHER" id="PTHR43685:SF2">
    <property type="entry name" value="GLYCOSYLTRANSFERASE 2-LIKE DOMAIN-CONTAINING PROTEIN"/>
    <property type="match status" value="1"/>
</dbReference>
<protein>
    <submittedName>
        <fullName evidence="2">Glycosyltransferase</fullName>
    </submittedName>
</protein>
<dbReference type="InterPro" id="IPR001173">
    <property type="entry name" value="Glyco_trans_2-like"/>
</dbReference>
<feature type="domain" description="Glycosyltransferase 2-like" evidence="1">
    <location>
        <begin position="8"/>
        <end position="116"/>
    </location>
</feature>
<evidence type="ECO:0000313" key="2">
    <source>
        <dbReference type="EMBL" id="NYZ22683.1"/>
    </source>
</evidence>
<keyword evidence="3" id="KW-1185">Reference proteome</keyword>
<dbReference type="Gene3D" id="3.90.550.10">
    <property type="entry name" value="Spore Coat Polysaccharide Biosynthesis Protein SpsA, Chain A"/>
    <property type="match status" value="1"/>
</dbReference>
<dbReference type="RefSeq" id="WP_180284459.1">
    <property type="nucleotide sequence ID" value="NZ_JABFDB010000021.1"/>
</dbReference>
<evidence type="ECO:0000259" key="1">
    <source>
        <dbReference type="Pfam" id="PF00535"/>
    </source>
</evidence>
<dbReference type="SUPFAM" id="SSF53448">
    <property type="entry name" value="Nucleotide-diphospho-sugar transferases"/>
    <property type="match status" value="1"/>
</dbReference>
<name>A0ABX2THV2_9PROT</name>
<comment type="caution">
    <text evidence="2">The sequence shown here is derived from an EMBL/GenBank/DDBJ whole genome shotgun (WGS) entry which is preliminary data.</text>
</comment>